<dbReference type="InterPro" id="IPR003395">
    <property type="entry name" value="RecF/RecN/SMC_N"/>
</dbReference>
<feature type="domain" description="RecF/RecN/SMC N-terminal" evidence="1">
    <location>
        <begin position="104"/>
        <end position="702"/>
    </location>
</feature>
<dbReference type="PANTHER" id="PTHR32182">
    <property type="entry name" value="DNA REPLICATION AND REPAIR PROTEIN RECF"/>
    <property type="match status" value="1"/>
</dbReference>
<name>A0A1S2N5X1_9BURK</name>
<comment type="caution">
    <text evidence="2">The sequence shown here is derived from an EMBL/GenBank/DDBJ whole genome shotgun (WGS) entry which is preliminary data.</text>
</comment>
<gene>
    <name evidence="2" type="ORF">LO55_2865</name>
</gene>
<proteinExistence type="predicted"/>
<accession>A0A1S2N5X1</accession>
<dbReference type="Proteomes" id="UP000180246">
    <property type="component" value="Unassembled WGS sequence"/>
</dbReference>
<sequence>MSDSTAAAVAADSFDTWIAARPKWLQTAASNMLEKRALPDAGEIEALSNLCAEESCGAGKDKFKVLGVGTLGEAQKGPHLHLLRLDKVNGVNAISSDAELEFGDASLVAIYGPNGTGKSGYSRLLKHACGSRAKEDILSNVFSDKPVAPSASVCLTYGGADRRVDWTLSGATSALLKKVHIFDAHAAALYFGPKNEASYEPRRIRFVTSLIKICEEVATNLNRRKSALPSKMPSVPGNLLSTTGAKWILALSATTKDADVNARCTFGQELETERLNAEQAIHQKNVPERLVAITASLSTIAMAEKYISNLSKAFHDDTAGAVVKARSDAISKRKTASEEADKVFAKASLEGVGQETWRFLWEEARKYSEHAAYNGTAFPVTGEGSQCVLCQQQLDDDAKVRLASFEQFVKGGLEAAAARAEEDLKSLLSKGPTMPEEGAWKLQCGVLQIDAALTDSSYALLKSRWVAIQSSTDAKGIPQFDWTPFEQKISTLRGALEVEQKTLNELKNDDKRKALEARLAELQCMKWLSENKQSVVDEVQRRKKLKEIDSALGLTKTNTLTTKVNELSELELTKDYQDRFLSELSLLGGKKIPISTSSRKQGKGKVSIGLSIKSGKAATDAKHILSEGESRVVALAAFLADIAGSGEPTPFIFDDPISSLDQTYEEAVVNRLVELSKIRQVIVFTHRLSMISLLEEAVGKIEKQAEAAKEIPPVKLTVHTLHKLGSSSGIVEKSIVKNSNTQKAANALRDQELAKLRKLLEAKDVAGYEVQAKYMCSTFRTLVENSVEKVLLNGVVARFRRSVETKNKIGALAKINPDDCSMVEDLMTRYSVFEHSQSNELPAEPPDYDGLKEDIEKFATWVGEFANRKYGPLA</sequence>
<dbReference type="GO" id="GO:0006302">
    <property type="term" value="P:double-strand break repair"/>
    <property type="evidence" value="ECO:0007669"/>
    <property type="project" value="TreeGrafter"/>
</dbReference>
<dbReference type="GO" id="GO:0000731">
    <property type="term" value="P:DNA synthesis involved in DNA repair"/>
    <property type="evidence" value="ECO:0007669"/>
    <property type="project" value="TreeGrafter"/>
</dbReference>
<dbReference type="EMBL" id="JRYB01000001">
    <property type="protein sequence ID" value="OIJ40293.1"/>
    <property type="molecule type" value="Genomic_DNA"/>
</dbReference>
<dbReference type="Gene3D" id="3.40.50.300">
    <property type="entry name" value="P-loop containing nucleotide triphosphate hydrolases"/>
    <property type="match status" value="1"/>
</dbReference>
<evidence type="ECO:0000259" key="1">
    <source>
        <dbReference type="Pfam" id="PF02463"/>
    </source>
</evidence>
<dbReference type="PANTHER" id="PTHR32182:SF22">
    <property type="entry name" value="ATP-DEPENDENT ENDONUCLEASE, OLD FAMILY-RELATED"/>
    <property type="match status" value="1"/>
</dbReference>
<dbReference type="Pfam" id="PF02463">
    <property type="entry name" value="SMC_N"/>
    <property type="match status" value="1"/>
</dbReference>
<evidence type="ECO:0000313" key="3">
    <source>
        <dbReference type="Proteomes" id="UP000180246"/>
    </source>
</evidence>
<dbReference type="SUPFAM" id="SSF52540">
    <property type="entry name" value="P-loop containing nucleoside triphosphate hydrolases"/>
    <property type="match status" value="1"/>
</dbReference>
<evidence type="ECO:0000313" key="2">
    <source>
        <dbReference type="EMBL" id="OIJ40293.1"/>
    </source>
</evidence>
<protein>
    <submittedName>
        <fullName evidence="2">AAA domain protein</fullName>
    </submittedName>
</protein>
<reference evidence="2 3" key="1">
    <citation type="submission" date="2014-10" db="EMBL/GenBank/DDBJ databases">
        <authorList>
            <person name="Seo M.-J."/>
            <person name="Seok Y.J."/>
            <person name="Cha I.-T."/>
        </authorList>
    </citation>
    <scope>NUCLEOTIDE SEQUENCE [LARGE SCALE GENOMIC DNA]</scope>
    <source>
        <strain evidence="2 3">NEU</strain>
    </source>
</reference>
<dbReference type="AlphaFoldDB" id="A0A1S2N5X1"/>
<dbReference type="InterPro" id="IPR027417">
    <property type="entry name" value="P-loop_NTPase"/>
</dbReference>
<organism evidence="2 3">
    <name type="scientific">Massilia timonae</name>
    <dbReference type="NCBI Taxonomy" id="47229"/>
    <lineage>
        <taxon>Bacteria</taxon>
        <taxon>Pseudomonadati</taxon>
        <taxon>Pseudomonadota</taxon>
        <taxon>Betaproteobacteria</taxon>
        <taxon>Burkholderiales</taxon>
        <taxon>Oxalobacteraceae</taxon>
        <taxon>Telluria group</taxon>
        <taxon>Massilia</taxon>
    </lineage>
</organism>